<feature type="transmembrane region" description="Helical" evidence="2">
    <location>
        <begin position="170"/>
        <end position="189"/>
    </location>
</feature>
<keyword evidence="2" id="KW-0812">Transmembrane</keyword>
<dbReference type="GO" id="GO:0020037">
    <property type="term" value="F:heme binding"/>
    <property type="evidence" value="ECO:0007669"/>
    <property type="project" value="TreeGrafter"/>
</dbReference>
<dbReference type="Gene3D" id="2.60.40.650">
    <property type="match status" value="1"/>
</dbReference>
<organism evidence="5 6">
    <name type="scientific">Halococcus salifodinae DSM 8989</name>
    <dbReference type="NCBI Taxonomy" id="1227456"/>
    <lineage>
        <taxon>Archaea</taxon>
        <taxon>Methanobacteriati</taxon>
        <taxon>Methanobacteriota</taxon>
        <taxon>Stenosarchaea group</taxon>
        <taxon>Halobacteria</taxon>
        <taxon>Halobacteriales</taxon>
        <taxon>Halococcaceae</taxon>
        <taxon>Halococcus</taxon>
    </lineage>
</organism>
<dbReference type="SUPFAM" id="SSF81296">
    <property type="entry name" value="E set domains"/>
    <property type="match status" value="1"/>
</dbReference>
<sequence>MARTILDESVGAALVTAALAGIAGVAGSYALAGFTPAFLASPITSFLTQVMPSAVLQFAIVTLTDVGQVFGIEHLGQQANLLLALTLGAGLLGSITLAALATGYRLDSAAAAVSLAGLGAWLATAVLTGAPIPSLGAGVGSAVVVGVATATLATAGDGTAESGISRGRRTMLGSLASALGVGVIAYVLGGREAGASAQETSLSSVTNGSSNANGTGGAIGGGGAAGNDTNGGADGGGSGTAEGGNSSADAQERSTDDLLADAEAASFAIEGLEGLISGDDFYQVDTANPNPDVNKDSWTLSVTGAVDSEQTFDYDEITSMGAENRFMTLRCVSDPRNGKKMDNALWTGVPMERVLDGVDLQGKFVMARSVDGYYEEFPVEALRTGFLAYGMDGEVLPRAHGYPVRALIPGHWGEINVKWIDELEILDRPAKGFWEKKGWKGTGPVHTVAKLHATNRADGKITVAGHANAGVQGIERVEVSTDGGNSWNDAELSPVLTPNLGGDVWRQWRYDYDAPGEQHEVVVRAVDGTGTLQPKKETGRFPSGSMGWVSKTIEG</sequence>
<keyword evidence="6" id="KW-1185">Reference proteome</keyword>
<feature type="domain" description="Moybdenum cofactor oxidoreductase dimerisation" evidence="4">
    <location>
        <begin position="455"/>
        <end position="537"/>
    </location>
</feature>
<evidence type="ECO:0000313" key="5">
    <source>
        <dbReference type="EMBL" id="EMA49955.1"/>
    </source>
</evidence>
<dbReference type="PATRIC" id="fig|1227456.3.peg.3420"/>
<dbReference type="Pfam" id="PF03404">
    <property type="entry name" value="Mo-co_dimer"/>
    <property type="match status" value="1"/>
</dbReference>
<dbReference type="InterPro" id="IPR005066">
    <property type="entry name" value="MoCF_OxRdtse_dimer"/>
</dbReference>
<dbReference type="AlphaFoldDB" id="M0MZW2"/>
<evidence type="ECO:0000259" key="3">
    <source>
        <dbReference type="Pfam" id="PF00174"/>
    </source>
</evidence>
<feature type="transmembrane region" description="Helical" evidence="2">
    <location>
        <begin position="81"/>
        <end position="102"/>
    </location>
</feature>
<reference evidence="5 6" key="1">
    <citation type="journal article" date="2014" name="PLoS Genet.">
        <title>Phylogenetically driven sequencing of extremely halophilic archaea reveals strategies for static and dynamic osmo-response.</title>
        <authorList>
            <person name="Becker E.A."/>
            <person name="Seitzer P.M."/>
            <person name="Tritt A."/>
            <person name="Larsen D."/>
            <person name="Krusor M."/>
            <person name="Yao A.I."/>
            <person name="Wu D."/>
            <person name="Madern D."/>
            <person name="Eisen J.A."/>
            <person name="Darling A.E."/>
            <person name="Facciotti M.T."/>
        </authorList>
    </citation>
    <scope>NUCLEOTIDE SEQUENCE [LARGE SCALE GENOMIC DNA]</scope>
    <source>
        <strain evidence="5 6">DSM 8989</strain>
    </source>
</reference>
<dbReference type="InterPro" id="IPR000572">
    <property type="entry name" value="OxRdtase_Mopterin-bd_dom"/>
</dbReference>
<keyword evidence="2" id="KW-1133">Transmembrane helix</keyword>
<dbReference type="GO" id="GO:0043546">
    <property type="term" value="F:molybdopterin cofactor binding"/>
    <property type="evidence" value="ECO:0007669"/>
    <property type="project" value="TreeGrafter"/>
</dbReference>
<feature type="transmembrane region" description="Helical" evidence="2">
    <location>
        <begin position="12"/>
        <end position="32"/>
    </location>
</feature>
<protein>
    <submittedName>
        <fullName evidence="5">Sulfite oxidase-like oxidoreductase</fullName>
    </submittedName>
</protein>
<dbReference type="STRING" id="1227456.C450_16820"/>
<feature type="region of interest" description="Disordered" evidence="1">
    <location>
        <begin position="199"/>
        <end position="255"/>
    </location>
</feature>
<gene>
    <name evidence="5" type="ORF">C450_16820</name>
</gene>
<dbReference type="InterPro" id="IPR036374">
    <property type="entry name" value="OxRdtase_Mopterin-bd_sf"/>
</dbReference>
<proteinExistence type="predicted"/>
<feature type="compositionally biased region" description="Gly residues" evidence="1">
    <location>
        <begin position="214"/>
        <end position="225"/>
    </location>
</feature>
<feature type="compositionally biased region" description="Low complexity" evidence="1">
    <location>
        <begin position="203"/>
        <end position="213"/>
    </location>
</feature>
<feature type="compositionally biased region" description="Gly residues" evidence="1">
    <location>
        <begin position="232"/>
        <end position="242"/>
    </location>
</feature>
<feature type="transmembrane region" description="Helical" evidence="2">
    <location>
        <begin position="138"/>
        <end position="158"/>
    </location>
</feature>
<dbReference type="Proteomes" id="UP000011625">
    <property type="component" value="Unassembled WGS sequence"/>
</dbReference>
<feature type="transmembrane region" description="Helical" evidence="2">
    <location>
        <begin position="109"/>
        <end position="132"/>
    </location>
</feature>
<dbReference type="SUPFAM" id="SSF56524">
    <property type="entry name" value="Oxidoreductase molybdopterin-binding domain"/>
    <property type="match status" value="1"/>
</dbReference>
<evidence type="ECO:0000256" key="1">
    <source>
        <dbReference type="SAM" id="MobiDB-lite"/>
    </source>
</evidence>
<dbReference type="EMBL" id="AOME01000076">
    <property type="protein sequence ID" value="EMA49955.1"/>
    <property type="molecule type" value="Genomic_DNA"/>
</dbReference>
<accession>M0MZW2</accession>
<dbReference type="RefSeq" id="WP_005045377.1">
    <property type="nucleotide sequence ID" value="NZ_AOME01000076.1"/>
</dbReference>
<feature type="domain" description="Oxidoreductase molybdopterin-binding" evidence="3">
    <location>
        <begin position="289"/>
        <end position="434"/>
    </location>
</feature>
<dbReference type="PANTHER" id="PTHR19372:SF7">
    <property type="entry name" value="SULFITE OXIDASE, MITOCHONDRIAL"/>
    <property type="match status" value="1"/>
</dbReference>
<name>M0MZW2_9EURY</name>
<dbReference type="Pfam" id="PF00174">
    <property type="entry name" value="Oxidored_molyb"/>
    <property type="match status" value="1"/>
</dbReference>
<evidence type="ECO:0000256" key="2">
    <source>
        <dbReference type="SAM" id="Phobius"/>
    </source>
</evidence>
<keyword evidence="2" id="KW-0472">Membrane</keyword>
<dbReference type="OrthoDB" id="9576at2157"/>
<dbReference type="GO" id="GO:0008482">
    <property type="term" value="F:sulfite oxidase activity"/>
    <property type="evidence" value="ECO:0007669"/>
    <property type="project" value="TreeGrafter"/>
</dbReference>
<evidence type="ECO:0000259" key="4">
    <source>
        <dbReference type="Pfam" id="PF03404"/>
    </source>
</evidence>
<dbReference type="InterPro" id="IPR014756">
    <property type="entry name" value="Ig_E-set"/>
</dbReference>
<evidence type="ECO:0000313" key="6">
    <source>
        <dbReference type="Proteomes" id="UP000011625"/>
    </source>
</evidence>
<feature type="transmembrane region" description="Helical" evidence="2">
    <location>
        <begin position="39"/>
        <end position="61"/>
    </location>
</feature>
<dbReference type="GO" id="GO:0006790">
    <property type="term" value="P:sulfur compound metabolic process"/>
    <property type="evidence" value="ECO:0007669"/>
    <property type="project" value="TreeGrafter"/>
</dbReference>
<dbReference type="GO" id="GO:0030151">
    <property type="term" value="F:molybdenum ion binding"/>
    <property type="evidence" value="ECO:0007669"/>
    <property type="project" value="InterPro"/>
</dbReference>
<dbReference type="Gene3D" id="3.90.420.10">
    <property type="entry name" value="Oxidoreductase, molybdopterin-binding domain"/>
    <property type="match status" value="1"/>
</dbReference>
<dbReference type="PANTHER" id="PTHR19372">
    <property type="entry name" value="SULFITE REDUCTASE"/>
    <property type="match status" value="1"/>
</dbReference>
<comment type="caution">
    <text evidence="5">The sequence shown here is derived from an EMBL/GenBank/DDBJ whole genome shotgun (WGS) entry which is preliminary data.</text>
</comment>